<name>B8BPF2_ORYSI</name>
<feature type="compositionally biased region" description="Low complexity" evidence="1">
    <location>
        <begin position="46"/>
        <end position="60"/>
    </location>
</feature>
<dbReference type="HOGENOM" id="CLU_2214315_0_0_1"/>
<dbReference type="Gramene" id="BGIOSGA036266-TA">
    <property type="protein sequence ID" value="BGIOSGA036266-PA"/>
    <property type="gene ID" value="BGIOSGA036266"/>
</dbReference>
<dbReference type="Proteomes" id="UP000007015">
    <property type="component" value="Chromosome 12"/>
</dbReference>
<sequence length="107" mass="11206">MAAAMTITLAIPPATSGRCGPCVDRFLSTQLAAKAAAHSSRRRMLRGAAAGRSAGPSCGSPQHDEEAALSLRPSTGCPRRPRLVVRSTRTTWRPVELLPLPYALAAG</sequence>
<protein>
    <submittedName>
        <fullName evidence="2">Uncharacterized protein</fullName>
    </submittedName>
</protein>
<keyword evidence="3" id="KW-1185">Reference proteome</keyword>
<proteinExistence type="predicted"/>
<evidence type="ECO:0000313" key="2">
    <source>
        <dbReference type="EMBL" id="EEC69200.1"/>
    </source>
</evidence>
<dbReference type="EMBL" id="CM000137">
    <property type="protein sequence ID" value="EEC69200.1"/>
    <property type="molecule type" value="Genomic_DNA"/>
</dbReference>
<organism evidence="2 3">
    <name type="scientific">Oryza sativa subsp. indica</name>
    <name type="common">Rice</name>
    <dbReference type="NCBI Taxonomy" id="39946"/>
    <lineage>
        <taxon>Eukaryota</taxon>
        <taxon>Viridiplantae</taxon>
        <taxon>Streptophyta</taxon>
        <taxon>Embryophyta</taxon>
        <taxon>Tracheophyta</taxon>
        <taxon>Spermatophyta</taxon>
        <taxon>Magnoliopsida</taxon>
        <taxon>Liliopsida</taxon>
        <taxon>Poales</taxon>
        <taxon>Poaceae</taxon>
        <taxon>BOP clade</taxon>
        <taxon>Oryzoideae</taxon>
        <taxon>Oryzeae</taxon>
        <taxon>Oryzinae</taxon>
        <taxon>Oryza</taxon>
        <taxon>Oryza sativa</taxon>
    </lineage>
</organism>
<reference evidence="2 3" key="1">
    <citation type="journal article" date="2005" name="PLoS Biol.">
        <title>The genomes of Oryza sativa: a history of duplications.</title>
        <authorList>
            <person name="Yu J."/>
            <person name="Wang J."/>
            <person name="Lin W."/>
            <person name="Li S."/>
            <person name="Li H."/>
            <person name="Zhou J."/>
            <person name="Ni P."/>
            <person name="Dong W."/>
            <person name="Hu S."/>
            <person name="Zeng C."/>
            <person name="Zhang J."/>
            <person name="Zhang Y."/>
            <person name="Li R."/>
            <person name="Xu Z."/>
            <person name="Li S."/>
            <person name="Li X."/>
            <person name="Zheng H."/>
            <person name="Cong L."/>
            <person name="Lin L."/>
            <person name="Yin J."/>
            <person name="Geng J."/>
            <person name="Li G."/>
            <person name="Shi J."/>
            <person name="Liu J."/>
            <person name="Lv H."/>
            <person name="Li J."/>
            <person name="Wang J."/>
            <person name="Deng Y."/>
            <person name="Ran L."/>
            <person name="Shi X."/>
            <person name="Wang X."/>
            <person name="Wu Q."/>
            <person name="Li C."/>
            <person name="Ren X."/>
            <person name="Wang J."/>
            <person name="Wang X."/>
            <person name="Li D."/>
            <person name="Liu D."/>
            <person name="Zhang X."/>
            <person name="Ji Z."/>
            <person name="Zhao W."/>
            <person name="Sun Y."/>
            <person name="Zhang Z."/>
            <person name="Bao J."/>
            <person name="Han Y."/>
            <person name="Dong L."/>
            <person name="Ji J."/>
            <person name="Chen P."/>
            <person name="Wu S."/>
            <person name="Liu J."/>
            <person name="Xiao Y."/>
            <person name="Bu D."/>
            <person name="Tan J."/>
            <person name="Yang L."/>
            <person name="Ye C."/>
            <person name="Zhang J."/>
            <person name="Xu J."/>
            <person name="Zhou Y."/>
            <person name="Yu Y."/>
            <person name="Zhang B."/>
            <person name="Zhuang S."/>
            <person name="Wei H."/>
            <person name="Liu B."/>
            <person name="Lei M."/>
            <person name="Yu H."/>
            <person name="Li Y."/>
            <person name="Xu H."/>
            <person name="Wei S."/>
            <person name="He X."/>
            <person name="Fang L."/>
            <person name="Zhang Z."/>
            <person name="Zhang Y."/>
            <person name="Huang X."/>
            <person name="Su Z."/>
            <person name="Tong W."/>
            <person name="Li J."/>
            <person name="Tong Z."/>
            <person name="Li S."/>
            <person name="Ye J."/>
            <person name="Wang L."/>
            <person name="Fang L."/>
            <person name="Lei T."/>
            <person name="Chen C."/>
            <person name="Chen H."/>
            <person name="Xu Z."/>
            <person name="Li H."/>
            <person name="Huang H."/>
            <person name="Zhang F."/>
            <person name="Xu H."/>
            <person name="Li N."/>
            <person name="Zhao C."/>
            <person name="Li S."/>
            <person name="Dong L."/>
            <person name="Huang Y."/>
            <person name="Li L."/>
            <person name="Xi Y."/>
            <person name="Qi Q."/>
            <person name="Li W."/>
            <person name="Zhang B."/>
            <person name="Hu W."/>
            <person name="Zhang Y."/>
            <person name="Tian X."/>
            <person name="Jiao Y."/>
            <person name="Liang X."/>
            <person name="Jin J."/>
            <person name="Gao L."/>
            <person name="Zheng W."/>
            <person name="Hao B."/>
            <person name="Liu S."/>
            <person name="Wang W."/>
            <person name="Yuan L."/>
            <person name="Cao M."/>
            <person name="McDermott J."/>
            <person name="Samudrala R."/>
            <person name="Wang J."/>
            <person name="Wong G.K."/>
            <person name="Yang H."/>
        </authorList>
    </citation>
    <scope>NUCLEOTIDE SEQUENCE [LARGE SCALE GENOMIC DNA]</scope>
    <source>
        <strain evidence="3">cv. 93-11</strain>
    </source>
</reference>
<evidence type="ECO:0000256" key="1">
    <source>
        <dbReference type="SAM" id="MobiDB-lite"/>
    </source>
</evidence>
<accession>B8BPF2</accession>
<dbReference type="AlphaFoldDB" id="B8BPF2"/>
<gene>
    <name evidence="2" type="ORF">OsI_38191</name>
</gene>
<feature type="region of interest" description="Disordered" evidence="1">
    <location>
        <begin position="42"/>
        <end position="80"/>
    </location>
</feature>
<evidence type="ECO:0000313" key="3">
    <source>
        <dbReference type="Proteomes" id="UP000007015"/>
    </source>
</evidence>